<reference evidence="5" key="1">
    <citation type="submission" date="2020-02" db="EMBL/GenBank/DDBJ databases">
        <authorList>
            <person name="Meier V. D."/>
        </authorList>
    </citation>
    <scope>NUCLEOTIDE SEQUENCE</scope>
    <source>
        <strain evidence="5">AVDCRST_MAG84</strain>
    </source>
</reference>
<dbReference type="CDD" id="cd22249">
    <property type="entry name" value="UDM1_RNF168_RNF169-like"/>
    <property type="match status" value="1"/>
</dbReference>
<protein>
    <submittedName>
        <fullName evidence="5">High-affinity carbon uptake protein Hat/HatR</fullName>
    </submittedName>
</protein>
<dbReference type="PANTHER" id="PTHR19879:SF9">
    <property type="entry name" value="TRANSCRIPTION INITIATION FACTOR TFIID SUBUNIT 5"/>
    <property type="match status" value="1"/>
</dbReference>
<dbReference type="Gene3D" id="2.130.10.10">
    <property type="entry name" value="YVTN repeat-like/Quinoprotein amine dehydrogenase"/>
    <property type="match status" value="3"/>
</dbReference>
<keyword evidence="4" id="KW-0175">Coiled coil</keyword>
<accession>A0A6J4LDB0</accession>
<evidence type="ECO:0000256" key="1">
    <source>
        <dbReference type="ARBA" id="ARBA00022574"/>
    </source>
</evidence>
<dbReference type="AlphaFoldDB" id="A0A6J4LDB0"/>
<feature type="repeat" description="WD" evidence="3">
    <location>
        <begin position="578"/>
        <end position="619"/>
    </location>
</feature>
<dbReference type="InterPro" id="IPR015943">
    <property type="entry name" value="WD40/YVTN_repeat-like_dom_sf"/>
</dbReference>
<feature type="repeat" description="WD" evidence="3">
    <location>
        <begin position="451"/>
        <end position="492"/>
    </location>
</feature>
<dbReference type="PRINTS" id="PR00320">
    <property type="entry name" value="GPROTEINBRPT"/>
</dbReference>
<dbReference type="PANTHER" id="PTHR19879">
    <property type="entry name" value="TRANSCRIPTION INITIATION FACTOR TFIID"/>
    <property type="match status" value="1"/>
</dbReference>
<feature type="repeat" description="WD" evidence="3">
    <location>
        <begin position="409"/>
        <end position="450"/>
    </location>
</feature>
<name>A0A6J4LDB0_9CYAN</name>
<evidence type="ECO:0000256" key="4">
    <source>
        <dbReference type="SAM" id="Coils"/>
    </source>
</evidence>
<gene>
    <name evidence="5" type="ORF">AVDCRST_MAG84-1781</name>
</gene>
<sequence>MSLPRPLSDTLIELLKPVASELGERLGASAVNERYAEIEPSGSSALNQQIKKDPRWIKAQVRYLQRQQTREQELIAIADAEERVREERANRIKAQELRDKRAISRLCRELMREFQSEAIRVKLSEIQTIWDRDNWFSNLSRQETEQILQQQQHRLLLLVAPAKISEDCPDSFRHNLNIELPAKLRSFLNQHYPQHGDLCPVQFYGDYFKKPISDIDVERLQSVLSPVPTAILYSDISDYEVNFHVGFWGVINQSVSLVAMQPWNWEEVYNQLEAEGKDRKVSLRIIRQIIVTIHKLLAAFLADLYYLNIDFTHEPQLFNLEAEFAQEWFSKDWALPYIETLKEIQEQQRIVYKGEMRRLTLREAKARAERQRLEEAELKRREELEAASKRAKELADKLTHLKWRCVFTLLGHSSFVNSLAISPDGKILASGSWDKTIKIWNLETTELIGTLTGHSDRVNSVAISYDGKMLVSGSSDETIKFWNLHNGDLLCTFPGHSMEVNSVAINPKHQIIASCGGADNTIKLWNLRSGELLRTLKGHSDNVNSVVFSPDGKILASGSSDATSKVWDVESGKLLRTLSGLNVGVNSVAIAPDGQILASVSNDYTIKLRNLQTGSLLRILNTNSGRGKGVTNLGMNEAVHILQNYVSRGESVAISRDGLSLASGCDDNTINIWNLQTGELLTSLKGHSGTVYSVAIAPSGKILVSGSADQTIKIWRCD</sequence>
<keyword evidence="1 3" id="KW-0853">WD repeat</keyword>
<dbReference type="Pfam" id="PF00400">
    <property type="entry name" value="WD40"/>
    <property type="match status" value="7"/>
</dbReference>
<dbReference type="InterPro" id="IPR036322">
    <property type="entry name" value="WD40_repeat_dom_sf"/>
</dbReference>
<feature type="repeat" description="WD" evidence="3">
    <location>
        <begin position="536"/>
        <end position="577"/>
    </location>
</feature>
<dbReference type="CDD" id="cd00200">
    <property type="entry name" value="WD40"/>
    <property type="match status" value="1"/>
</dbReference>
<dbReference type="InterPro" id="IPR019775">
    <property type="entry name" value="WD40_repeat_CS"/>
</dbReference>
<evidence type="ECO:0000256" key="3">
    <source>
        <dbReference type="PROSITE-ProRule" id="PRU00221"/>
    </source>
</evidence>
<dbReference type="PROSITE" id="PS50082">
    <property type="entry name" value="WD_REPEATS_2"/>
    <property type="match status" value="7"/>
</dbReference>
<dbReference type="SUPFAM" id="SSF50978">
    <property type="entry name" value="WD40 repeat-like"/>
    <property type="match status" value="1"/>
</dbReference>
<keyword evidence="2" id="KW-0677">Repeat</keyword>
<dbReference type="PROSITE" id="PS50294">
    <property type="entry name" value="WD_REPEATS_REGION"/>
    <property type="match status" value="6"/>
</dbReference>
<proteinExistence type="predicted"/>
<dbReference type="EMBL" id="CADCTZ010000285">
    <property type="protein sequence ID" value="CAA9329049.1"/>
    <property type="molecule type" value="Genomic_DNA"/>
</dbReference>
<feature type="repeat" description="WD" evidence="3">
    <location>
        <begin position="642"/>
        <end position="683"/>
    </location>
</feature>
<evidence type="ECO:0000313" key="5">
    <source>
        <dbReference type="EMBL" id="CAA9329049.1"/>
    </source>
</evidence>
<feature type="repeat" description="WD" evidence="3">
    <location>
        <begin position="493"/>
        <end position="535"/>
    </location>
</feature>
<dbReference type="SMART" id="SM00320">
    <property type="entry name" value="WD40"/>
    <property type="match status" value="7"/>
</dbReference>
<dbReference type="InterPro" id="IPR001680">
    <property type="entry name" value="WD40_rpt"/>
</dbReference>
<dbReference type="PROSITE" id="PS00678">
    <property type="entry name" value="WD_REPEATS_1"/>
    <property type="match status" value="4"/>
</dbReference>
<evidence type="ECO:0000256" key="2">
    <source>
        <dbReference type="ARBA" id="ARBA00022737"/>
    </source>
</evidence>
<dbReference type="InterPro" id="IPR020472">
    <property type="entry name" value="WD40_PAC1"/>
</dbReference>
<feature type="coiled-coil region" evidence="4">
    <location>
        <begin position="70"/>
        <end position="97"/>
    </location>
</feature>
<feature type="repeat" description="WD" evidence="3">
    <location>
        <begin position="684"/>
        <end position="718"/>
    </location>
</feature>
<organism evidence="5">
    <name type="scientific">uncultured Microcoleus sp</name>
    <dbReference type="NCBI Taxonomy" id="259945"/>
    <lineage>
        <taxon>Bacteria</taxon>
        <taxon>Bacillati</taxon>
        <taxon>Cyanobacteriota</taxon>
        <taxon>Cyanophyceae</taxon>
        <taxon>Oscillatoriophycideae</taxon>
        <taxon>Oscillatoriales</taxon>
        <taxon>Microcoleaceae</taxon>
        <taxon>Microcoleus</taxon>
        <taxon>environmental samples</taxon>
    </lineage>
</organism>
<feature type="coiled-coil region" evidence="4">
    <location>
        <begin position="356"/>
        <end position="404"/>
    </location>
</feature>